<evidence type="ECO:0000313" key="4">
    <source>
        <dbReference type="Proteomes" id="UP000315017"/>
    </source>
</evidence>
<dbReference type="SUPFAM" id="SSF54637">
    <property type="entry name" value="Thioesterase/thiol ester dehydrase-isomerase"/>
    <property type="match status" value="1"/>
</dbReference>
<dbReference type="RefSeq" id="WP_145093735.1">
    <property type="nucleotide sequence ID" value="NZ_CP036274.1"/>
</dbReference>
<protein>
    <submittedName>
        <fullName evidence="3">1,4-dihydroxy-2-naphthoyl-CoA hydrolase</fullName>
        <ecNumber evidence="3">3.1.2.28</ecNumber>
    </submittedName>
</protein>
<dbReference type="InterPro" id="IPR050563">
    <property type="entry name" value="4-hydroxybenzoyl-CoA_TE"/>
</dbReference>
<dbReference type="InterPro" id="IPR029069">
    <property type="entry name" value="HotDog_dom_sf"/>
</dbReference>
<organism evidence="3 4">
    <name type="scientific">Anatilimnocola aggregata</name>
    <dbReference type="NCBI Taxonomy" id="2528021"/>
    <lineage>
        <taxon>Bacteria</taxon>
        <taxon>Pseudomonadati</taxon>
        <taxon>Planctomycetota</taxon>
        <taxon>Planctomycetia</taxon>
        <taxon>Pirellulales</taxon>
        <taxon>Pirellulaceae</taxon>
        <taxon>Anatilimnocola</taxon>
    </lineage>
</organism>
<name>A0A517YHD5_9BACT</name>
<dbReference type="KEGG" id="aagg:ETAA8_47460"/>
<dbReference type="OrthoDB" id="9800856at2"/>
<dbReference type="EC" id="3.1.2.28" evidence="3"/>
<dbReference type="PANTHER" id="PTHR31793:SF27">
    <property type="entry name" value="NOVEL THIOESTERASE SUPERFAMILY DOMAIN AND SAPOSIN A-TYPE DOMAIN CONTAINING PROTEIN (0610012H03RIK)"/>
    <property type="match status" value="1"/>
</dbReference>
<keyword evidence="2 3" id="KW-0378">Hydrolase</keyword>
<evidence type="ECO:0000313" key="3">
    <source>
        <dbReference type="EMBL" id="QDU29631.1"/>
    </source>
</evidence>
<dbReference type="Proteomes" id="UP000315017">
    <property type="component" value="Chromosome"/>
</dbReference>
<dbReference type="Gene3D" id="3.10.129.10">
    <property type="entry name" value="Hotdog Thioesterase"/>
    <property type="match status" value="1"/>
</dbReference>
<dbReference type="PANTHER" id="PTHR31793">
    <property type="entry name" value="4-HYDROXYBENZOYL-COA THIOESTERASE FAMILY MEMBER"/>
    <property type="match status" value="1"/>
</dbReference>
<keyword evidence="4" id="KW-1185">Reference proteome</keyword>
<evidence type="ECO:0000256" key="2">
    <source>
        <dbReference type="ARBA" id="ARBA00022801"/>
    </source>
</evidence>
<proteinExistence type="inferred from homology"/>
<dbReference type="GO" id="GO:0047617">
    <property type="term" value="F:fatty acyl-CoA hydrolase activity"/>
    <property type="evidence" value="ECO:0007669"/>
    <property type="project" value="TreeGrafter"/>
</dbReference>
<dbReference type="CDD" id="cd00586">
    <property type="entry name" value="4HBT"/>
    <property type="match status" value="1"/>
</dbReference>
<comment type="similarity">
    <text evidence="1">Belongs to the 4-hydroxybenzoyl-CoA thioesterase family.</text>
</comment>
<accession>A0A517YHD5</accession>
<gene>
    <name evidence="3" type="ORF">ETAA8_47460</name>
</gene>
<dbReference type="EMBL" id="CP036274">
    <property type="protein sequence ID" value="QDU29631.1"/>
    <property type="molecule type" value="Genomic_DNA"/>
</dbReference>
<reference evidence="3 4" key="1">
    <citation type="submission" date="2019-02" db="EMBL/GenBank/DDBJ databases">
        <title>Deep-cultivation of Planctomycetes and their phenomic and genomic characterization uncovers novel biology.</title>
        <authorList>
            <person name="Wiegand S."/>
            <person name="Jogler M."/>
            <person name="Boedeker C."/>
            <person name="Pinto D."/>
            <person name="Vollmers J."/>
            <person name="Rivas-Marin E."/>
            <person name="Kohn T."/>
            <person name="Peeters S.H."/>
            <person name="Heuer A."/>
            <person name="Rast P."/>
            <person name="Oberbeckmann S."/>
            <person name="Bunk B."/>
            <person name="Jeske O."/>
            <person name="Meyerdierks A."/>
            <person name="Storesund J.E."/>
            <person name="Kallscheuer N."/>
            <person name="Luecker S."/>
            <person name="Lage O.M."/>
            <person name="Pohl T."/>
            <person name="Merkel B.J."/>
            <person name="Hornburger P."/>
            <person name="Mueller R.-W."/>
            <person name="Bruemmer F."/>
            <person name="Labrenz M."/>
            <person name="Spormann A.M."/>
            <person name="Op den Camp H."/>
            <person name="Overmann J."/>
            <person name="Amann R."/>
            <person name="Jetten M.S.M."/>
            <person name="Mascher T."/>
            <person name="Medema M.H."/>
            <person name="Devos D.P."/>
            <person name="Kaster A.-K."/>
            <person name="Ovreas L."/>
            <person name="Rohde M."/>
            <person name="Galperin M.Y."/>
            <person name="Jogler C."/>
        </authorList>
    </citation>
    <scope>NUCLEOTIDE SEQUENCE [LARGE SCALE GENOMIC DNA]</scope>
    <source>
        <strain evidence="3 4">ETA_A8</strain>
    </source>
</reference>
<sequence length="149" mass="16525">MSLPFCTTRRVEFSDTDAAGIMHFSAFFRFMEQAEHDLLRSQGLSVVMQDEVAKSGGGKLSWPRVHAHCDFRIPAHYEDVVEIEVSISRLGEKSASYQFRFALAGRELAVGEITSVCCRMIAGQPPQSVAIPDWFRAKLLPFVVSAADG</sequence>
<dbReference type="GO" id="GO:0061522">
    <property type="term" value="F:1,4-dihydroxy-2-naphthoyl-CoA thioesterase activity"/>
    <property type="evidence" value="ECO:0007669"/>
    <property type="project" value="UniProtKB-EC"/>
</dbReference>
<dbReference type="AlphaFoldDB" id="A0A517YHD5"/>
<evidence type="ECO:0000256" key="1">
    <source>
        <dbReference type="ARBA" id="ARBA00005953"/>
    </source>
</evidence>
<dbReference type="Pfam" id="PF13279">
    <property type="entry name" value="4HBT_2"/>
    <property type="match status" value="1"/>
</dbReference>